<sequence length="138" mass="15858">MASSQLLEQMRGSRSRRTRSILPAGAAVWVVLRDAAGQPGFGQSLVELRQPWQFYAFDLDHSQRTPNIAEWHPNTQIELRDCNPLQHESVQHVKADRDAESVELAEDTYPDRNGAHQDNMNASEHRQPYWRNLLLEEA</sequence>
<organism evidence="1 2">
    <name type="scientific">Musa troglodytarum</name>
    <name type="common">fe'i banana</name>
    <dbReference type="NCBI Taxonomy" id="320322"/>
    <lineage>
        <taxon>Eukaryota</taxon>
        <taxon>Viridiplantae</taxon>
        <taxon>Streptophyta</taxon>
        <taxon>Embryophyta</taxon>
        <taxon>Tracheophyta</taxon>
        <taxon>Spermatophyta</taxon>
        <taxon>Magnoliopsida</taxon>
        <taxon>Liliopsida</taxon>
        <taxon>Zingiberales</taxon>
        <taxon>Musaceae</taxon>
        <taxon>Musa</taxon>
    </lineage>
</organism>
<accession>A0A9E7I8B8</accession>
<protein>
    <submittedName>
        <fullName evidence="1">Uncharacterized protein</fullName>
    </submittedName>
</protein>
<dbReference type="EMBL" id="CP097511">
    <property type="protein sequence ID" value="URE47294.1"/>
    <property type="molecule type" value="Genomic_DNA"/>
</dbReference>
<dbReference type="Proteomes" id="UP001055439">
    <property type="component" value="Chromosome 9"/>
</dbReference>
<evidence type="ECO:0000313" key="1">
    <source>
        <dbReference type="EMBL" id="URE47294.1"/>
    </source>
</evidence>
<proteinExistence type="predicted"/>
<dbReference type="AlphaFoldDB" id="A0A9E7I8B8"/>
<name>A0A9E7I8B8_9LILI</name>
<keyword evidence="2" id="KW-1185">Reference proteome</keyword>
<reference evidence="1" key="1">
    <citation type="submission" date="2022-05" db="EMBL/GenBank/DDBJ databases">
        <title>The Musa troglodytarum L. genome provides insights into the mechanism of non-climacteric behaviour and enrichment of carotenoids.</title>
        <authorList>
            <person name="Wang J."/>
        </authorList>
    </citation>
    <scope>NUCLEOTIDE SEQUENCE</scope>
    <source>
        <tissue evidence="1">Leaf</tissue>
    </source>
</reference>
<gene>
    <name evidence="1" type="ORF">MUK42_33599</name>
</gene>
<feature type="non-terminal residue" evidence="1">
    <location>
        <position position="138"/>
    </location>
</feature>
<evidence type="ECO:0000313" key="2">
    <source>
        <dbReference type="Proteomes" id="UP001055439"/>
    </source>
</evidence>